<evidence type="ECO:0000313" key="2">
    <source>
        <dbReference type="EMBL" id="TCN65417.1"/>
    </source>
</evidence>
<keyword evidence="3" id="KW-1185">Reference proteome</keyword>
<dbReference type="Pfam" id="PF01300">
    <property type="entry name" value="Sua5_yciO_yrdC"/>
    <property type="match status" value="1"/>
</dbReference>
<sequence>MLVKIYPENPNERQINEVVRVLENDGVIIYPTDSVYALGCSLKSKKGLERILKIKGLKQKDVDFSIICTDLSNLSQFARVDNTTFKLMKKNLPGPFTFILPASNRIPDTFLDRKKTIGIRIPDNPIPIAITAALGQPLITTSIKDDDEIIEYTTDPELIHERFEHLVDLTIDGGYGGNVATTVVDCTGAETEIVREGKGELTE</sequence>
<dbReference type="Gene3D" id="3.90.870.10">
    <property type="entry name" value="DHBP synthase"/>
    <property type="match status" value="1"/>
</dbReference>
<organism evidence="2 3">
    <name type="scientific">Acetobacteroides hydrogenigenes</name>
    <dbReference type="NCBI Taxonomy" id="979970"/>
    <lineage>
        <taxon>Bacteria</taxon>
        <taxon>Pseudomonadati</taxon>
        <taxon>Bacteroidota</taxon>
        <taxon>Bacteroidia</taxon>
        <taxon>Bacteroidales</taxon>
        <taxon>Rikenellaceae</taxon>
        <taxon>Acetobacteroides</taxon>
    </lineage>
</organism>
<dbReference type="PANTHER" id="PTHR42828:SF3">
    <property type="entry name" value="THREONYLCARBAMOYL-AMP SYNTHASE"/>
    <property type="match status" value="1"/>
</dbReference>
<dbReference type="AlphaFoldDB" id="A0A4R2EC09"/>
<dbReference type="Proteomes" id="UP000294830">
    <property type="component" value="Unassembled WGS sequence"/>
</dbReference>
<dbReference type="InterPro" id="IPR017945">
    <property type="entry name" value="DHBP_synth_RibB-like_a/b_dom"/>
</dbReference>
<dbReference type="NCBIfam" id="TIGR00057">
    <property type="entry name" value="L-threonylcarbamoyladenylate synthase"/>
    <property type="match status" value="1"/>
</dbReference>
<comment type="caution">
    <text evidence="2">The sequence shown here is derived from an EMBL/GenBank/DDBJ whole genome shotgun (WGS) entry which is preliminary data.</text>
</comment>
<dbReference type="InterPro" id="IPR006070">
    <property type="entry name" value="Sua5-like_dom"/>
</dbReference>
<evidence type="ECO:0000313" key="3">
    <source>
        <dbReference type="Proteomes" id="UP000294830"/>
    </source>
</evidence>
<feature type="domain" description="YrdC-like" evidence="1">
    <location>
        <begin position="12"/>
        <end position="199"/>
    </location>
</feature>
<dbReference type="EMBL" id="SLWB01000011">
    <property type="protein sequence ID" value="TCN65417.1"/>
    <property type="molecule type" value="Genomic_DNA"/>
</dbReference>
<name>A0A4R2EC09_9BACT</name>
<gene>
    <name evidence="2" type="ORF">CLV25_11197</name>
</gene>
<dbReference type="PROSITE" id="PS51163">
    <property type="entry name" value="YRDC"/>
    <property type="match status" value="1"/>
</dbReference>
<reference evidence="2 3" key="1">
    <citation type="submission" date="2019-03" db="EMBL/GenBank/DDBJ databases">
        <title>Genomic Encyclopedia of Archaeal and Bacterial Type Strains, Phase II (KMG-II): from individual species to whole genera.</title>
        <authorList>
            <person name="Goeker M."/>
        </authorList>
    </citation>
    <scope>NUCLEOTIDE SEQUENCE [LARGE SCALE GENOMIC DNA]</scope>
    <source>
        <strain evidence="2 3">RL-C</strain>
    </source>
</reference>
<accession>A0A4R2EC09</accession>
<dbReference type="GO" id="GO:0003725">
    <property type="term" value="F:double-stranded RNA binding"/>
    <property type="evidence" value="ECO:0007669"/>
    <property type="project" value="InterPro"/>
</dbReference>
<dbReference type="SUPFAM" id="SSF55821">
    <property type="entry name" value="YrdC/RibB"/>
    <property type="match status" value="1"/>
</dbReference>
<dbReference type="PANTHER" id="PTHR42828">
    <property type="entry name" value="DHBP SYNTHASE RIBB-LIKE ALPHA/BETA DOMAIN-CONTAINING PROTEIN"/>
    <property type="match status" value="1"/>
</dbReference>
<proteinExistence type="predicted"/>
<evidence type="ECO:0000259" key="1">
    <source>
        <dbReference type="PROSITE" id="PS51163"/>
    </source>
</evidence>
<dbReference type="InterPro" id="IPR052532">
    <property type="entry name" value="SUA5_domain"/>
</dbReference>
<protein>
    <submittedName>
        <fullName evidence="2">tRNA threonylcarbamoyl adenosine modification protein (Sua5/YciO/YrdC/YwlC family)</fullName>
    </submittedName>
</protein>
<dbReference type="RefSeq" id="WP_131839794.1">
    <property type="nucleotide sequence ID" value="NZ_SLWB01000011.1"/>
</dbReference>
<dbReference type="OrthoDB" id="9814580at2"/>